<keyword evidence="6" id="KW-0695">RNA-directed DNA polymerase</keyword>
<dbReference type="AlphaFoldDB" id="A0A371GYS2"/>
<evidence type="ECO:0000256" key="2">
    <source>
        <dbReference type="ARBA" id="ARBA00022695"/>
    </source>
</evidence>
<evidence type="ECO:0000256" key="6">
    <source>
        <dbReference type="ARBA" id="ARBA00022918"/>
    </source>
</evidence>
<evidence type="ECO:0000256" key="4">
    <source>
        <dbReference type="ARBA" id="ARBA00022759"/>
    </source>
</evidence>
<keyword evidence="5" id="KW-0378">Hydrolase</keyword>
<dbReference type="InterPro" id="IPR000477">
    <property type="entry name" value="RT_dom"/>
</dbReference>
<dbReference type="InterPro" id="IPR043128">
    <property type="entry name" value="Rev_trsase/Diguanyl_cyclase"/>
</dbReference>
<keyword evidence="2" id="KW-0548">Nucleotidyltransferase</keyword>
<protein>
    <submittedName>
        <fullName evidence="8">Retrovirus-related Pol polyprotein from transposon opus</fullName>
    </submittedName>
</protein>
<dbReference type="InterPro" id="IPR036397">
    <property type="entry name" value="RNaseH_sf"/>
</dbReference>
<gene>
    <name evidence="8" type="primary">pol</name>
    <name evidence="8" type="ORF">CR513_21807</name>
</gene>
<comment type="caution">
    <text evidence="8">The sequence shown here is derived from an EMBL/GenBank/DDBJ whole genome shotgun (WGS) entry which is preliminary data.</text>
</comment>
<dbReference type="GO" id="GO:0003676">
    <property type="term" value="F:nucleic acid binding"/>
    <property type="evidence" value="ECO:0007669"/>
    <property type="project" value="InterPro"/>
</dbReference>
<organism evidence="8 9">
    <name type="scientific">Mucuna pruriens</name>
    <name type="common">Velvet bean</name>
    <name type="synonym">Dolichos pruriens</name>
    <dbReference type="NCBI Taxonomy" id="157652"/>
    <lineage>
        <taxon>Eukaryota</taxon>
        <taxon>Viridiplantae</taxon>
        <taxon>Streptophyta</taxon>
        <taxon>Embryophyta</taxon>
        <taxon>Tracheophyta</taxon>
        <taxon>Spermatophyta</taxon>
        <taxon>Magnoliopsida</taxon>
        <taxon>eudicotyledons</taxon>
        <taxon>Gunneridae</taxon>
        <taxon>Pentapetalae</taxon>
        <taxon>rosids</taxon>
        <taxon>fabids</taxon>
        <taxon>Fabales</taxon>
        <taxon>Fabaceae</taxon>
        <taxon>Papilionoideae</taxon>
        <taxon>50 kb inversion clade</taxon>
        <taxon>NPAAA clade</taxon>
        <taxon>indigoferoid/millettioid clade</taxon>
        <taxon>Phaseoleae</taxon>
        <taxon>Mucuna</taxon>
    </lineage>
</organism>
<dbReference type="PANTHER" id="PTHR48475:SF2">
    <property type="entry name" value="RIBONUCLEASE H"/>
    <property type="match status" value="1"/>
</dbReference>
<dbReference type="Gene3D" id="3.30.70.270">
    <property type="match status" value="1"/>
</dbReference>
<dbReference type="InterPro" id="IPR012337">
    <property type="entry name" value="RNaseH-like_sf"/>
</dbReference>
<evidence type="ECO:0000259" key="7">
    <source>
        <dbReference type="PROSITE" id="PS50879"/>
    </source>
</evidence>
<dbReference type="Gene3D" id="3.10.10.10">
    <property type="entry name" value="HIV Type 1 Reverse Transcriptase, subunit A, domain 1"/>
    <property type="match status" value="1"/>
</dbReference>
<dbReference type="GO" id="GO:0003964">
    <property type="term" value="F:RNA-directed DNA polymerase activity"/>
    <property type="evidence" value="ECO:0007669"/>
    <property type="project" value="UniProtKB-KW"/>
</dbReference>
<feature type="domain" description="RNase H type-1" evidence="7">
    <location>
        <begin position="433"/>
        <end position="532"/>
    </location>
</feature>
<dbReference type="GO" id="GO:0004523">
    <property type="term" value="F:RNA-DNA hybrid ribonuclease activity"/>
    <property type="evidence" value="ECO:0007669"/>
    <property type="project" value="InterPro"/>
</dbReference>
<reference evidence="8" key="1">
    <citation type="submission" date="2018-05" db="EMBL/GenBank/DDBJ databases">
        <title>Draft genome of Mucuna pruriens seed.</title>
        <authorList>
            <person name="Nnadi N.E."/>
            <person name="Vos R."/>
            <person name="Hasami M.H."/>
            <person name="Devisetty U.K."/>
            <person name="Aguiy J.C."/>
        </authorList>
    </citation>
    <scope>NUCLEOTIDE SEQUENCE [LARGE SCALE GENOMIC DNA]</scope>
    <source>
        <strain evidence="8">JCA_2017</strain>
    </source>
</reference>
<accession>A0A371GYS2</accession>
<dbReference type="PROSITE" id="PS50879">
    <property type="entry name" value="RNASE_H_1"/>
    <property type="match status" value="1"/>
</dbReference>
<dbReference type="SUPFAM" id="SSF53098">
    <property type="entry name" value="Ribonuclease H-like"/>
    <property type="match status" value="1"/>
</dbReference>
<dbReference type="EMBL" id="QJKJ01004081">
    <property type="protein sequence ID" value="RDX95639.1"/>
    <property type="molecule type" value="Genomic_DNA"/>
</dbReference>
<dbReference type="CDD" id="cd01647">
    <property type="entry name" value="RT_LTR"/>
    <property type="match status" value="1"/>
</dbReference>
<dbReference type="Proteomes" id="UP000257109">
    <property type="component" value="Unassembled WGS sequence"/>
</dbReference>
<dbReference type="Gene3D" id="3.10.20.370">
    <property type="match status" value="1"/>
</dbReference>
<dbReference type="Pfam" id="PF17917">
    <property type="entry name" value="RT_RNaseH"/>
    <property type="match status" value="1"/>
</dbReference>
<dbReference type="SUPFAM" id="SSF56672">
    <property type="entry name" value="DNA/RNA polymerases"/>
    <property type="match status" value="1"/>
</dbReference>
<feature type="non-terminal residue" evidence="8">
    <location>
        <position position="1"/>
    </location>
</feature>
<dbReference type="Pfam" id="PF13456">
    <property type="entry name" value="RVT_3"/>
    <property type="match status" value="1"/>
</dbReference>
<evidence type="ECO:0000256" key="1">
    <source>
        <dbReference type="ARBA" id="ARBA00022679"/>
    </source>
</evidence>
<evidence type="ECO:0000313" key="9">
    <source>
        <dbReference type="Proteomes" id="UP000257109"/>
    </source>
</evidence>
<keyword evidence="4" id="KW-0255">Endonuclease</keyword>
<evidence type="ECO:0000256" key="5">
    <source>
        <dbReference type="ARBA" id="ARBA00022801"/>
    </source>
</evidence>
<keyword evidence="3" id="KW-0540">Nuclease</keyword>
<dbReference type="Gene3D" id="3.30.420.10">
    <property type="entry name" value="Ribonuclease H-like superfamily/Ribonuclease H"/>
    <property type="match status" value="1"/>
</dbReference>
<proteinExistence type="predicted"/>
<dbReference type="InterPro" id="IPR043502">
    <property type="entry name" value="DNA/RNA_pol_sf"/>
</dbReference>
<dbReference type="Pfam" id="PF00078">
    <property type="entry name" value="RVT_1"/>
    <property type="match status" value="1"/>
</dbReference>
<evidence type="ECO:0000313" key="8">
    <source>
        <dbReference type="EMBL" id="RDX95639.1"/>
    </source>
</evidence>
<evidence type="ECO:0000256" key="3">
    <source>
        <dbReference type="ARBA" id="ARBA00022722"/>
    </source>
</evidence>
<keyword evidence="1" id="KW-0808">Transferase</keyword>
<dbReference type="InterPro" id="IPR002156">
    <property type="entry name" value="RNaseH_domain"/>
</dbReference>
<keyword evidence="9" id="KW-1185">Reference proteome</keyword>
<sequence>MTKNELITPPRPREGLKEIQVGLEPHQKTKIGAFLEPQIEGTLIQILRENWDAFAWSSANMPSIDPNLLCHQLSIATGVCPVNKKKIQLGEEKKRVVKAEIARLLQADYTDLNKACPKDSYPLPNINALVDGAFGCSLLSFMDAYSGYNQIWMHPCDESKTAFMMNEGNFCYKVIPFGLKNARATYQRLMDHIFKDHIGNQVEVYVDDMVLKLNPKKFSFGVRASNFLGFMLTQRGIEENPEKCQAVINMRSLGNVKEVQRLTGRITTLSHFLSRLAENFPRAQGNVIDSSHFDWPKTGKPIYLYISISDTTVSSMIVQEEEGEQRPIYYVSKALQGVDQRYQKIEKAILAIINTMRRLRPYFQSHPMVCRTNLPIQKILQKLDLVGRMTRWAVELSEFEVMYERRGHMRAQVLADFVNELSLNIAEKEISTKKGEWTLLVDGSSNKKGSKARIIIEGPGRLIIEQSVCFGFRASNNQAEYEALLARIRLAKELETVRLTIKSDSQLITGQVNGEYQARDLQLIQYLEVVKE</sequence>
<dbReference type="InterPro" id="IPR041373">
    <property type="entry name" value="RT_RNaseH"/>
</dbReference>
<dbReference type="CDD" id="cd09279">
    <property type="entry name" value="RNase_HI_like"/>
    <property type="match status" value="1"/>
</dbReference>
<name>A0A371GYS2_MUCPR</name>
<dbReference type="PANTHER" id="PTHR48475">
    <property type="entry name" value="RIBONUCLEASE H"/>
    <property type="match status" value="1"/>
</dbReference>